<reference evidence="1" key="1">
    <citation type="journal article" date="2014" name="Front. Microbiol.">
        <title>High frequency of phylogenetically diverse reductive dehalogenase-homologous genes in deep subseafloor sedimentary metagenomes.</title>
        <authorList>
            <person name="Kawai M."/>
            <person name="Futagami T."/>
            <person name="Toyoda A."/>
            <person name="Takaki Y."/>
            <person name="Nishi S."/>
            <person name="Hori S."/>
            <person name="Arai W."/>
            <person name="Tsubouchi T."/>
            <person name="Morono Y."/>
            <person name="Uchiyama I."/>
            <person name="Ito T."/>
            <person name="Fujiyama A."/>
            <person name="Inagaki F."/>
            <person name="Takami H."/>
        </authorList>
    </citation>
    <scope>NUCLEOTIDE SEQUENCE</scope>
    <source>
        <strain evidence="1">Expedition CK06-06</strain>
    </source>
</reference>
<comment type="caution">
    <text evidence="1">The sequence shown here is derived from an EMBL/GenBank/DDBJ whole genome shotgun (WGS) entry which is preliminary data.</text>
</comment>
<dbReference type="AlphaFoldDB" id="X1H8U4"/>
<dbReference type="Gene3D" id="2.170.16.10">
    <property type="entry name" value="Hedgehog/Intein (Hint) domain"/>
    <property type="match status" value="1"/>
</dbReference>
<accession>X1H8U4</accession>
<sequence>MAIPAEQTILVHGDGQPIDIEALIERLRGEPERILADDEVGLVLYVGDLGIYSLKPTDSGEFLAQPVTEISRPRFVTRILRKQIGATVLSVTADKVFVIRDGSTLKKVRAEKLEPGMVLASGEKVYR</sequence>
<organism evidence="1">
    <name type="scientific">marine sediment metagenome</name>
    <dbReference type="NCBI Taxonomy" id="412755"/>
    <lineage>
        <taxon>unclassified sequences</taxon>
        <taxon>metagenomes</taxon>
        <taxon>ecological metagenomes</taxon>
    </lineage>
</organism>
<evidence type="ECO:0000313" key="1">
    <source>
        <dbReference type="EMBL" id="GAH50274.1"/>
    </source>
</evidence>
<proteinExistence type="predicted"/>
<dbReference type="EMBL" id="BARU01020553">
    <property type="protein sequence ID" value="GAH50274.1"/>
    <property type="molecule type" value="Genomic_DNA"/>
</dbReference>
<protein>
    <submittedName>
        <fullName evidence="1">Uncharacterized protein</fullName>
    </submittedName>
</protein>
<gene>
    <name evidence="1" type="ORF">S03H2_33737</name>
</gene>
<name>X1H8U4_9ZZZZ</name>